<keyword evidence="13" id="KW-1185">Reference proteome</keyword>
<evidence type="ECO:0000313" key="13">
    <source>
        <dbReference type="Proteomes" id="UP000887566"/>
    </source>
</evidence>
<keyword evidence="8" id="KW-0325">Glycoprotein</keyword>
<dbReference type="InterPro" id="IPR000602">
    <property type="entry name" value="Glyco_hydro_38_N"/>
</dbReference>
<feature type="domain" description="Glycoside hydrolase family 38 central" evidence="12">
    <location>
        <begin position="362"/>
        <end position="437"/>
    </location>
</feature>
<comment type="cofactor">
    <cofactor evidence="10">
        <name>Zn(2+)</name>
        <dbReference type="ChEBI" id="CHEBI:29105"/>
    </cofactor>
    <text evidence="10">Binds 1 zinc ion per subunit.</text>
</comment>
<name>A0A914W3R5_9BILA</name>
<keyword evidence="10" id="KW-0732">Signal</keyword>
<dbReference type="Gene3D" id="1.20.1270.50">
    <property type="entry name" value="Glycoside hydrolase family 38, central domain"/>
    <property type="match status" value="2"/>
</dbReference>
<dbReference type="WBParaSite" id="PSAMB.scaffold3169size19394.g20540.t1">
    <property type="protein sequence ID" value="PSAMB.scaffold3169size19394.g20540.t1"/>
    <property type="gene ID" value="PSAMB.scaffold3169size19394.g20540"/>
</dbReference>
<keyword evidence="4 10" id="KW-0479">Metal-binding</keyword>
<comment type="catalytic activity">
    <reaction evidence="1">
        <text>Hydrolysis of terminal, non-reducing alpha-D-mannose residues in alpha-D-mannosides.</text>
        <dbReference type="EC" id="3.2.1.24"/>
    </reaction>
</comment>
<dbReference type="Proteomes" id="UP000887566">
    <property type="component" value="Unplaced"/>
</dbReference>
<dbReference type="CDD" id="cd10810">
    <property type="entry name" value="GH38N_AMII_LAM_like"/>
    <property type="match status" value="1"/>
</dbReference>
<keyword evidence="7" id="KW-1015">Disulfide bond</keyword>
<evidence type="ECO:0000313" key="14">
    <source>
        <dbReference type="WBParaSite" id="PSAMB.scaffold3169size19394.g20540.t1"/>
    </source>
</evidence>
<dbReference type="FunFam" id="3.20.110.10:FF:000001">
    <property type="entry name" value="Alpha-mannosidase"/>
    <property type="match status" value="1"/>
</dbReference>
<evidence type="ECO:0000256" key="11">
    <source>
        <dbReference type="SAM" id="MobiDB-lite"/>
    </source>
</evidence>
<dbReference type="GO" id="GO:0030246">
    <property type="term" value="F:carbohydrate binding"/>
    <property type="evidence" value="ECO:0007669"/>
    <property type="project" value="InterPro"/>
</dbReference>
<organism evidence="13 14">
    <name type="scientific">Plectus sambesii</name>
    <dbReference type="NCBI Taxonomy" id="2011161"/>
    <lineage>
        <taxon>Eukaryota</taxon>
        <taxon>Metazoa</taxon>
        <taxon>Ecdysozoa</taxon>
        <taxon>Nematoda</taxon>
        <taxon>Chromadorea</taxon>
        <taxon>Plectida</taxon>
        <taxon>Plectina</taxon>
        <taxon>Plectoidea</taxon>
        <taxon>Plectidae</taxon>
        <taxon>Plectus</taxon>
    </lineage>
</organism>
<dbReference type="InterPro" id="IPR011682">
    <property type="entry name" value="Glyco_hydro_38_C"/>
</dbReference>
<dbReference type="SUPFAM" id="SSF74650">
    <property type="entry name" value="Galactose mutarotase-like"/>
    <property type="match status" value="1"/>
</dbReference>
<dbReference type="InterPro" id="IPR041147">
    <property type="entry name" value="GH38_C"/>
</dbReference>
<dbReference type="Gene3D" id="2.70.98.30">
    <property type="entry name" value="Golgi alpha-mannosidase II, domain 4"/>
    <property type="match status" value="1"/>
</dbReference>
<evidence type="ECO:0000256" key="9">
    <source>
        <dbReference type="ARBA" id="ARBA00023295"/>
    </source>
</evidence>
<dbReference type="InterPro" id="IPR037094">
    <property type="entry name" value="Glyco_hydro_38_cen_sf"/>
</dbReference>
<dbReference type="PANTHER" id="PTHR11607:SF3">
    <property type="entry name" value="LYSOSOMAL ALPHA-MANNOSIDASE"/>
    <property type="match status" value="1"/>
</dbReference>
<accession>A0A914W3R5</accession>
<proteinExistence type="inferred from homology"/>
<dbReference type="Pfam" id="PF07748">
    <property type="entry name" value="Glyco_hydro_38C"/>
    <property type="match status" value="1"/>
</dbReference>
<evidence type="ECO:0000256" key="7">
    <source>
        <dbReference type="ARBA" id="ARBA00023157"/>
    </source>
</evidence>
<keyword evidence="9 10" id="KW-0326">Glycosidase</keyword>
<dbReference type="InterPro" id="IPR050843">
    <property type="entry name" value="Glycosyl_Hydrlase_38"/>
</dbReference>
<evidence type="ECO:0000256" key="1">
    <source>
        <dbReference type="ARBA" id="ARBA00000365"/>
    </source>
</evidence>
<dbReference type="Gene3D" id="3.20.110.10">
    <property type="entry name" value="Glycoside hydrolase 38, N terminal domain"/>
    <property type="match status" value="1"/>
</dbReference>
<dbReference type="Gene3D" id="2.60.40.1180">
    <property type="entry name" value="Golgi alpha-mannosidase II"/>
    <property type="match status" value="1"/>
</dbReference>
<dbReference type="GO" id="GO:0006013">
    <property type="term" value="P:mannose metabolic process"/>
    <property type="evidence" value="ECO:0007669"/>
    <property type="project" value="InterPro"/>
</dbReference>
<dbReference type="FunFam" id="2.70.98.30:FF:000003">
    <property type="entry name" value="Alpha-mannosidase"/>
    <property type="match status" value="1"/>
</dbReference>
<dbReference type="SUPFAM" id="SSF88688">
    <property type="entry name" value="Families 57/38 glycoside transferase middle domain"/>
    <property type="match status" value="1"/>
</dbReference>
<sequence length="1063" mass="118288">MNCIQAFLAVAFNAALIAVVAGDGSPTCSWQNCPQTNSDQINVHMICHTHDDMGWLKTVDQYYFGAAKEITHVGVQYILSTVVQELIKNPNRRFSYCETGFFWRWITHQTDDVKQQVLTLVNNGQLEFIGGGWTQNDEAATHYITIIDQMTLGLSKLNQLYGECGKPKVAWQIDPFGHSREQASLFSQMGYDALFFARTHYLDKTARLQNKSIEFLWNTSDDLKTNLLTGSFYMDSYNPPPFFCFDEQCDDDPIIDDPTMEGYNVDQKAKELFDFITDQAAHQRTNHLMTLMGSDFQYTNAEMWFSNLDKIMNYMQKNQSMTKINLIYSTPSCYVQSLKAANVALATKTDDFFPYAWPGPHNYWTGYFTSRPALKFFIRQSSGLLQVCKQLNTMANLGSSDYDQLDIFRKAVALAQHHDAVTGTAKQAVTYDYAKRLYQGWMQCQQVLNDALAVLVPKGSSAPVPAQKFCSLSNVTYCDVTNTTNTFTVTVFNSQAKPITTMIRVPYYGSTPPNVKDPNGAAVAAQLVKTFAPAYQLQAYLPVVAPNELVIPVNVGALGFATYFVSDQASDQSDHSEDKPEEKTAPASEPQTKTQVVLQNELIQLTFGDNGLLSQYTDLKKQLTVPLSQEILYYQGMGVGDPDRQPSGAYIFRPNGTSAYRMFSNQVTIEMITGPVVSEVRQTFSPWASQVIRLYSNKSYVEFEWTVGPIPSDDYVTKEVISRFTSNIASAQTFYTDANGRQIMKRTRNYAPMYNYVNSEPVAGNYYPVNSRIYINDGNLQMTVLNDRSQGGSSLVDGQIELMVHRRCFYDDHYGVDEPLNEPGIDGRGLVARGRHWLVLATPAESPAIHRQLAFDLFHSPVLTFAPLSMSVAQYQAAFTTQFSGLQNPLPANVHLLSLEQWDSGSNLLRLEHPFQTNEDASLSQPVTVHIQNLFKTISVSSVSELMLGANRDVSSSGSFDVALNPMQIRTFKIVTAALTSSPTIPPVQTTTLLSNNTQAVPSTSPTVTSMTTITTPTTTTTTTTTTTATTTQSSAALSTIQSTSLSFVFIAVGCIAARLFRI</sequence>
<dbReference type="SMART" id="SM00872">
    <property type="entry name" value="Alpha-mann_mid"/>
    <property type="match status" value="1"/>
</dbReference>
<dbReference type="Gene3D" id="2.60.40.1360">
    <property type="match status" value="1"/>
</dbReference>
<reference evidence="14" key="1">
    <citation type="submission" date="2022-11" db="UniProtKB">
        <authorList>
            <consortium name="WormBaseParasite"/>
        </authorList>
    </citation>
    <scope>IDENTIFICATION</scope>
</reference>
<dbReference type="AlphaFoldDB" id="A0A914W3R5"/>
<evidence type="ECO:0000256" key="8">
    <source>
        <dbReference type="ARBA" id="ARBA00023180"/>
    </source>
</evidence>
<feature type="region of interest" description="Disordered" evidence="11">
    <location>
        <begin position="998"/>
        <end position="1026"/>
    </location>
</feature>
<comment type="similarity">
    <text evidence="2 10">Belongs to the glycosyl hydrolase 38 family.</text>
</comment>
<dbReference type="GO" id="GO:0046872">
    <property type="term" value="F:metal ion binding"/>
    <property type="evidence" value="ECO:0007669"/>
    <property type="project" value="UniProtKB-KW"/>
</dbReference>
<feature type="chain" id="PRO_5038165892" description="Alpha-mannosidase" evidence="10">
    <location>
        <begin position="23"/>
        <end position="1063"/>
    </location>
</feature>
<dbReference type="GO" id="GO:0005764">
    <property type="term" value="C:lysosome"/>
    <property type="evidence" value="ECO:0007669"/>
    <property type="project" value="TreeGrafter"/>
</dbReference>
<dbReference type="InterPro" id="IPR011330">
    <property type="entry name" value="Glyco_hydro/deAcase_b/a-brl"/>
</dbReference>
<dbReference type="InterPro" id="IPR011013">
    <property type="entry name" value="Gal_mutarotase_sf_dom"/>
</dbReference>
<keyword evidence="5 10" id="KW-0378">Hydrolase</keyword>
<dbReference type="InterPro" id="IPR028995">
    <property type="entry name" value="Glyco_hydro_57/38_cen_sf"/>
</dbReference>
<dbReference type="Pfam" id="PF17677">
    <property type="entry name" value="Glyco_hydro38C2"/>
    <property type="match status" value="1"/>
</dbReference>
<keyword evidence="6 10" id="KW-0862">Zinc</keyword>
<evidence type="ECO:0000256" key="10">
    <source>
        <dbReference type="RuleBase" id="RU361199"/>
    </source>
</evidence>
<evidence type="ECO:0000256" key="3">
    <source>
        <dbReference type="ARBA" id="ARBA00012752"/>
    </source>
</evidence>
<dbReference type="GO" id="GO:0004559">
    <property type="term" value="F:alpha-mannosidase activity"/>
    <property type="evidence" value="ECO:0007669"/>
    <property type="project" value="UniProtKB-EC"/>
</dbReference>
<protein>
    <recommendedName>
        <fullName evidence="3 10">Alpha-mannosidase</fullName>
        <ecNumber evidence="10">3.2.1.-</ecNumber>
    </recommendedName>
</protein>
<dbReference type="InterPro" id="IPR013780">
    <property type="entry name" value="Glyco_hydro_b"/>
</dbReference>
<evidence type="ECO:0000256" key="2">
    <source>
        <dbReference type="ARBA" id="ARBA00009792"/>
    </source>
</evidence>
<evidence type="ECO:0000256" key="6">
    <source>
        <dbReference type="ARBA" id="ARBA00022833"/>
    </source>
</evidence>
<dbReference type="Pfam" id="PF01074">
    <property type="entry name" value="Glyco_hydro_38N"/>
    <property type="match status" value="1"/>
</dbReference>
<evidence type="ECO:0000259" key="12">
    <source>
        <dbReference type="SMART" id="SM00872"/>
    </source>
</evidence>
<evidence type="ECO:0000256" key="4">
    <source>
        <dbReference type="ARBA" id="ARBA00022723"/>
    </source>
</evidence>
<evidence type="ECO:0000256" key="5">
    <source>
        <dbReference type="ARBA" id="ARBA00022801"/>
    </source>
</evidence>
<feature type="signal peptide" evidence="10">
    <location>
        <begin position="1"/>
        <end position="22"/>
    </location>
</feature>
<feature type="compositionally biased region" description="Basic and acidic residues" evidence="11">
    <location>
        <begin position="572"/>
        <end position="584"/>
    </location>
</feature>
<dbReference type="InterPro" id="IPR015341">
    <property type="entry name" value="Glyco_hydro_38_cen"/>
</dbReference>
<dbReference type="SUPFAM" id="SSF88713">
    <property type="entry name" value="Glycoside hydrolase/deacetylase"/>
    <property type="match status" value="1"/>
</dbReference>
<dbReference type="FunFam" id="1.20.1270.50:FF:000003">
    <property type="entry name" value="Alpha-mannosidase"/>
    <property type="match status" value="1"/>
</dbReference>
<feature type="region of interest" description="Disordered" evidence="11">
    <location>
        <begin position="569"/>
        <end position="593"/>
    </location>
</feature>
<dbReference type="Pfam" id="PF09261">
    <property type="entry name" value="Alpha-mann_mid"/>
    <property type="match status" value="1"/>
</dbReference>
<dbReference type="PANTHER" id="PTHR11607">
    <property type="entry name" value="ALPHA-MANNOSIDASE"/>
    <property type="match status" value="1"/>
</dbReference>
<dbReference type="FunFam" id="1.20.1270.50:FF:000002">
    <property type="entry name" value="Alpha-mannosidase"/>
    <property type="match status" value="1"/>
</dbReference>
<dbReference type="EC" id="3.2.1.-" evidence="10"/>
<dbReference type="InterPro" id="IPR027291">
    <property type="entry name" value="Glyco_hydro_38_N_sf"/>
</dbReference>